<gene>
    <name evidence="1" type="ORF">BN983_03297</name>
</gene>
<dbReference type="AlphaFoldDB" id="A0A024P7R6"/>
<organism evidence="1 2">
    <name type="scientific">Halobacillus karajensis</name>
    <dbReference type="NCBI Taxonomy" id="195088"/>
    <lineage>
        <taxon>Bacteria</taxon>
        <taxon>Bacillati</taxon>
        <taxon>Bacillota</taxon>
        <taxon>Bacilli</taxon>
        <taxon>Bacillales</taxon>
        <taxon>Bacillaceae</taxon>
        <taxon>Halobacillus</taxon>
    </lineage>
</organism>
<accession>A0A024P7R6</accession>
<dbReference type="RefSeq" id="WP_051744219.1">
    <property type="nucleotide sequence ID" value="NZ_CCDH010000003.1"/>
</dbReference>
<dbReference type="InterPro" id="IPR029058">
    <property type="entry name" value="AB_hydrolase_fold"/>
</dbReference>
<dbReference type="SUPFAM" id="SSF53474">
    <property type="entry name" value="alpha/beta-Hydrolases"/>
    <property type="match status" value="1"/>
</dbReference>
<proteinExistence type="predicted"/>
<reference evidence="2" key="1">
    <citation type="submission" date="2014-03" db="EMBL/GenBank/DDBJ databases">
        <authorList>
            <person name="Urmite Genomes U."/>
        </authorList>
    </citation>
    <scope>NUCLEOTIDE SEQUENCE [LARGE SCALE GENOMIC DNA]</scope>
    <source>
        <strain evidence="2">HD-03</strain>
    </source>
</reference>
<evidence type="ECO:0000313" key="1">
    <source>
        <dbReference type="EMBL" id="CDQ24995.1"/>
    </source>
</evidence>
<name>A0A024P7R6_9BACI</name>
<dbReference type="Proteomes" id="UP000028868">
    <property type="component" value="Unassembled WGS sequence"/>
</dbReference>
<reference evidence="1 2" key="2">
    <citation type="submission" date="2014-05" db="EMBL/GenBank/DDBJ databases">
        <title>Draft genome sequence of Halobacillus karajensis HK-03.</title>
        <authorList>
            <person name="Khelaifia S."/>
            <person name="Croce O."/>
            <person name="Lagier J.C."/>
            <person name="Raoult D."/>
        </authorList>
    </citation>
    <scope>NUCLEOTIDE SEQUENCE [LARGE SCALE GENOMIC DNA]</scope>
    <source>
        <strain evidence="1 2">HD-03</strain>
    </source>
</reference>
<evidence type="ECO:0000313" key="2">
    <source>
        <dbReference type="Proteomes" id="UP000028868"/>
    </source>
</evidence>
<dbReference type="OrthoDB" id="9773293at2"/>
<dbReference type="EMBL" id="CCDI010000004">
    <property type="protein sequence ID" value="CDQ24995.1"/>
    <property type="molecule type" value="Genomic_DNA"/>
</dbReference>
<comment type="caution">
    <text evidence="1">The sequence shown here is derived from an EMBL/GenBank/DDBJ whole genome shotgun (WGS) entry which is preliminary data.</text>
</comment>
<keyword evidence="2" id="KW-1185">Reference proteome</keyword>
<dbReference type="Gene3D" id="3.40.50.1820">
    <property type="entry name" value="alpha/beta hydrolase"/>
    <property type="match status" value="1"/>
</dbReference>
<sequence length="72" mass="8080">MGLEAFAHATIACAKALRDEDLRREVSDIRVPTLVLHGKHDEIYDVSFFEILNEKTPQNTLISFENSGHGLV</sequence>
<protein>
    <submittedName>
        <fullName evidence="1">3-oxoadipate enol-lactonase</fullName>
    </submittedName>
</protein>